<keyword evidence="2" id="KW-1185">Reference proteome</keyword>
<dbReference type="InterPro" id="IPR037493">
    <property type="entry name" value="ExoIII-like"/>
</dbReference>
<gene>
    <name evidence="1" type="ORF">Tco_0748536</name>
</gene>
<evidence type="ECO:0000313" key="2">
    <source>
        <dbReference type="Proteomes" id="UP001151760"/>
    </source>
</evidence>
<dbReference type="EMBL" id="BQNB010010790">
    <property type="protein sequence ID" value="GJS81995.1"/>
    <property type="molecule type" value="Genomic_DNA"/>
</dbReference>
<dbReference type="InterPro" id="IPR036691">
    <property type="entry name" value="Endo/exonu/phosph_ase_sf"/>
</dbReference>
<accession>A0ABQ4YWU5</accession>
<dbReference type="PANTHER" id="PTHR43250:SF2">
    <property type="entry name" value="EXODEOXYRIBONUCLEASE III"/>
    <property type="match status" value="1"/>
</dbReference>
<dbReference type="PANTHER" id="PTHR43250">
    <property type="entry name" value="EXODEOXYRIBONUCLEASE III"/>
    <property type="match status" value="1"/>
</dbReference>
<comment type="caution">
    <text evidence="1">The sequence shown here is derived from an EMBL/GenBank/DDBJ whole genome shotgun (WGS) entry which is preliminary data.</text>
</comment>
<sequence length="377" mass="41631">MRSCRVDLGGVGGVRGSMGNGRLAGSRRIRVGIWNVGSLTGKFFELLDVLGIHKVDIACFQKTKWRGSSTNEGNGYKLWYSRSSTARNEVAVILASGLKDNVLQVYKSSNRIMAVTLVIDGETVNVISAYTPQVGLSEGVPIKPASNYRGDLNGHTGAAADGYTEVYGCFAYEVRNDEGRSWGRSTQIDYLMVRKGDLKVCKDYRVSPGENLIGDARESFKVTVSKGLSARVEDLTVCDADQMWNTLACTIRDIEKDSLGVTSGSTRTQMTHRESWWFSEDVRTKVAVKHVRITKARERGRRGLGSIRYIKDESGRSIVDEEVGLHQGSAISPYLFTLILDELSRGIQESIHWSMIFADDIKLVAESAEGLNNRLVN</sequence>
<reference evidence="1" key="1">
    <citation type="journal article" date="2022" name="Int. J. Mol. Sci.">
        <title>Draft Genome of Tanacetum Coccineum: Genomic Comparison of Closely Related Tanacetum-Family Plants.</title>
        <authorList>
            <person name="Yamashiro T."/>
            <person name="Shiraishi A."/>
            <person name="Nakayama K."/>
            <person name="Satake H."/>
        </authorList>
    </citation>
    <scope>NUCLEOTIDE SEQUENCE</scope>
</reference>
<evidence type="ECO:0000313" key="1">
    <source>
        <dbReference type="EMBL" id="GJS81995.1"/>
    </source>
</evidence>
<protein>
    <submittedName>
        <fullName evidence="1">Cleavage/polyadenylation specificity factor, 25kDa subunit</fullName>
    </submittedName>
</protein>
<dbReference type="Proteomes" id="UP001151760">
    <property type="component" value="Unassembled WGS sequence"/>
</dbReference>
<name>A0ABQ4YWU5_9ASTR</name>
<reference evidence="1" key="2">
    <citation type="submission" date="2022-01" db="EMBL/GenBank/DDBJ databases">
        <authorList>
            <person name="Yamashiro T."/>
            <person name="Shiraishi A."/>
            <person name="Satake H."/>
            <person name="Nakayama K."/>
        </authorList>
    </citation>
    <scope>NUCLEOTIDE SEQUENCE</scope>
</reference>
<dbReference type="SUPFAM" id="SSF56219">
    <property type="entry name" value="DNase I-like"/>
    <property type="match status" value="1"/>
</dbReference>
<dbReference type="Gene3D" id="3.60.10.10">
    <property type="entry name" value="Endonuclease/exonuclease/phosphatase"/>
    <property type="match status" value="1"/>
</dbReference>
<organism evidence="1 2">
    <name type="scientific">Tanacetum coccineum</name>
    <dbReference type="NCBI Taxonomy" id="301880"/>
    <lineage>
        <taxon>Eukaryota</taxon>
        <taxon>Viridiplantae</taxon>
        <taxon>Streptophyta</taxon>
        <taxon>Embryophyta</taxon>
        <taxon>Tracheophyta</taxon>
        <taxon>Spermatophyta</taxon>
        <taxon>Magnoliopsida</taxon>
        <taxon>eudicotyledons</taxon>
        <taxon>Gunneridae</taxon>
        <taxon>Pentapetalae</taxon>
        <taxon>asterids</taxon>
        <taxon>campanulids</taxon>
        <taxon>Asterales</taxon>
        <taxon>Asteraceae</taxon>
        <taxon>Asteroideae</taxon>
        <taxon>Anthemideae</taxon>
        <taxon>Anthemidinae</taxon>
        <taxon>Tanacetum</taxon>
    </lineage>
</organism>
<proteinExistence type="predicted"/>